<dbReference type="InterPro" id="IPR023828">
    <property type="entry name" value="Peptidase_S8_Ser-AS"/>
</dbReference>
<dbReference type="Proteomes" id="UP000035579">
    <property type="component" value="Chromosome"/>
</dbReference>
<comment type="similarity">
    <text evidence="1 6 7">Belongs to the peptidase S8 family.</text>
</comment>
<feature type="active site" description="Charge relay system" evidence="5 6">
    <location>
        <position position="457"/>
    </location>
</feature>
<dbReference type="EMBL" id="CP011509">
    <property type="protein sequence ID" value="AKJ00438.1"/>
    <property type="molecule type" value="Genomic_DNA"/>
</dbReference>
<dbReference type="InterPro" id="IPR022398">
    <property type="entry name" value="Peptidase_S8_His-AS"/>
</dbReference>
<evidence type="ECO:0000256" key="3">
    <source>
        <dbReference type="ARBA" id="ARBA00022801"/>
    </source>
</evidence>
<accession>A0AAC8Q3J6</accession>
<dbReference type="Pfam" id="PF00082">
    <property type="entry name" value="Peptidase_S8"/>
    <property type="match status" value="1"/>
</dbReference>
<evidence type="ECO:0000313" key="10">
    <source>
        <dbReference type="EMBL" id="AKJ00438.1"/>
    </source>
</evidence>
<dbReference type="InterPro" id="IPR015500">
    <property type="entry name" value="Peptidase_S8_subtilisin-rel"/>
</dbReference>
<dbReference type="SUPFAM" id="SSF52743">
    <property type="entry name" value="Subtilisin-like"/>
    <property type="match status" value="1"/>
</dbReference>
<evidence type="ECO:0000256" key="7">
    <source>
        <dbReference type="RuleBase" id="RU003355"/>
    </source>
</evidence>
<proteinExistence type="inferred from homology"/>
<dbReference type="RefSeq" id="WP_047855270.1">
    <property type="nucleotide sequence ID" value="NZ_CP011509.1"/>
</dbReference>
<feature type="active site" description="Charge relay system" evidence="5 6">
    <location>
        <position position="224"/>
    </location>
</feature>
<dbReference type="PROSITE" id="PS51892">
    <property type="entry name" value="SUBTILASE"/>
    <property type="match status" value="1"/>
</dbReference>
<dbReference type="GO" id="GO:0006508">
    <property type="term" value="P:proteolysis"/>
    <property type="evidence" value="ECO:0007669"/>
    <property type="project" value="UniProtKB-KW"/>
</dbReference>
<evidence type="ECO:0000256" key="5">
    <source>
        <dbReference type="PIRSR" id="PIRSR615500-1"/>
    </source>
</evidence>
<dbReference type="PROSITE" id="PS00136">
    <property type="entry name" value="SUBTILASE_ASP"/>
    <property type="match status" value="1"/>
</dbReference>
<keyword evidence="4 6" id="KW-0720">Serine protease</keyword>
<protein>
    <submittedName>
        <fullName evidence="10 11">Serine protease</fullName>
    </submittedName>
</protein>
<dbReference type="Gene3D" id="3.40.50.200">
    <property type="entry name" value="Peptidase S8/S53 domain"/>
    <property type="match status" value="1"/>
</dbReference>
<gene>
    <name evidence="10" type="ORF">AA314_02064</name>
    <name evidence="11" type="ORF">ATI61_104154</name>
</gene>
<dbReference type="EMBL" id="QUMU01000004">
    <property type="protein sequence ID" value="REG32864.1"/>
    <property type="molecule type" value="Genomic_DNA"/>
</dbReference>
<dbReference type="InterPro" id="IPR036852">
    <property type="entry name" value="Peptidase_S8/S53_dom_sf"/>
</dbReference>
<sequence length="817" mass="84726">MRRRLAILGLLSLTACPIIEEDPLTPELTGTVQGALTPFQGQSASVRTTPSPLETGDRSLSRAVVGALASKGVLRTGLPERPLSARESIIPGEVIVRFEEANLPVETALSRARAPGYRAVHRGRLSEHLHLIRYEPTEVKAWSRPDAREVESVGALTSAEHTALVQQLSAVPGVRYAESNLRVKAFSVPNDPLYSRQWHYPGMNLPAAWDITTGLDSMVVAVVDTGIVRHPDLDSRVIAGMDLISDPANAGDGNGVDNDPTDMGKDSPNGGSSYHGTHVAGTIGAVSNNGLGVAGVTWRGKVQPVRVLGASGGSMADIAAGMNWASGGSVPGVPVNPTPARVVNLSLGGTGTVPQSIQELVNAGVARGSVFVIAAGNENRDATNTFPCNMQNVICVGSVRFDGKRSGFSNYGPPVDVMAAGGQTSEDRNGDSYPDGVLSTLMDARNQPSYEWYNGTSMAAPHVAGIVALMLAVNPSLTFAQVEAILKETADTSSRCAEGCGAGLVNAQAAVLRAKGSSGTEVAPKLGVGSTQLSFSAGGSQQLSVRNLGGGTLQASASVTGAQASSVSLSSRTLSIPAYGSVPLTVSVNPGSLPNGSYVAQLSLRATTGTGSADVLVKFRVGASLDKDAVIAFAYKTLLGEWKVDDEGVALVPAARGYAYSISLPPRTYFALATIDDDGDNEFFEEGERVGFWRDATAFEALDVKRDQAIRDVSFTLVPYRPVEEAPEPVVGKPCTSDGQCGTAGLCVTASQGYPGGYCTLECLTAACPVGSKCYANTEGTEAYCYATCTGMGSQGTCRTGYVCYDDGAGGGACDIP</sequence>
<keyword evidence="13" id="KW-1185">Reference proteome</keyword>
<dbReference type="PROSITE" id="PS51257">
    <property type="entry name" value="PROKAR_LIPOPROTEIN"/>
    <property type="match status" value="1"/>
</dbReference>
<evidence type="ECO:0000256" key="1">
    <source>
        <dbReference type="ARBA" id="ARBA00011073"/>
    </source>
</evidence>
<name>A0AAC8Q3J6_9BACT</name>
<dbReference type="CDD" id="cd07496">
    <property type="entry name" value="Peptidases_S8_13"/>
    <property type="match status" value="1"/>
</dbReference>
<reference evidence="11 13" key="2">
    <citation type="submission" date="2018-08" db="EMBL/GenBank/DDBJ databases">
        <title>Genomic Encyclopedia of Archaeal and Bacterial Type Strains, Phase II (KMG-II): from individual species to whole genera.</title>
        <authorList>
            <person name="Goeker M."/>
        </authorList>
    </citation>
    <scope>NUCLEOTIDE SEQUENCE [LARGE SCALE GENOMIC DNA]</scope>
    <source>
        <strain evidence="11 13">DSM 2261</strain>
    </source>
</reference>
<dbReference type="AlphaFoldDB" id="A0AAC8Q3J6"/>
<dbReference type="PROSITE" id="PS00138">
    <property type="entry name" value="SUBTILASE_SER"/>
    <property type="match status" value="1"/>
</dbReference>
<evidence type="ECO:0000313" key="12">
    <source>
        <dbReference type="Proteomes" id="UP000035579"/>
    </source>
</evidence>
<dbReference type="InterPro" id="IPR034176">
    <property type="entry name" value="Peptidases_S8_13"/>
</dbReference>
<feature type="active site" description="Charge relay system" evidence="5 6">
    <location>
        <position position="275"/>
    </location>
</feature>
<organism evidence="10 12">
    <name type="scientific">Archangium gephyra</name>
    <dbReference type="NCBI Taxonomy" id="48"/>
    <lineage>
        <taxon>Bacteria</taxon>
        <taxon>Pseudomonadati</taxon>
        <taxon>Myxococcota</taxon>
        <taxon>Myxococcia</taxon>
        <taxon>Myxococcales</taxon>
        <taxon>Cystobacterineae</taxon>
        <taxon>Archangiaceae</taxon>
        <taxon>Archangium</taxon>
    </lineage>
</organism>
<dbReference type="PROSITE" id="PS00137">
    <property type="entry name" value="SUBTILASE_HIS"/>
    <property type="match status" value="1"/>
</dbReference>
<evidence type="ECO:0000313" key="13">
    <source>
        <dbReference type="Proteomes" id="UP000256345"/>
    </source>
</evidence>
<evidence type="ECO:0000313" key="11">
    <source>
        <dbReference type="EMBL" id="REG32864.1"/>
    </source>
</evidence>
<dbReference type="PRINTS" id="PR00723">
    <property type="entry name" value="SUBTILISIN"/>
</dbReference>
<evidence type="ECO:0000256" key="8">
    <source>
        <dbReference type="SAM" id="MobiDB-lite"/>
    </source>
</evidence>
<feature type="region of interest" description="Disordered" evidence="8">
    <location>
        <begin position="248"/>
        <end position="276"/>
    </location>
</feature>
<dbReference type="InterPro" id="IPR050131">
    <property type="entry name" value="Peptidase_S8_subtilisin-like"/>
</dbReference>
<keyword evidence="3 6" id="KW-0378">Hydrolase</keyword>
<dbReference type="GO" id="GO:0004252">
    <property type="term" value="F:serine-type endopeptidase activity"/>
    <property type="evidence" value="ECO:0007669"/>
    <property type="project" value="UniProtKB-UniRule"/>
</dbReference>
<feature type="domain" description="Peptidase S8/S53" evidence="9">
    <location>
        <begin position="218"/>
        <end position="503"/>
    </location>
</feature>
<keyword evidence="2 6" id="KW-0645">Protease</keyword>
<dbReference type="KEGG" id="age:AA314_02064"/>
<dbReference type="PANTHER" id="PTHR43806">
    <property type="entry name" value="PEPTIDASE S8"/>
    <property type="match status" value="1"/>
</dbReference>
<reference evidence="10 12" key="1">
    <citation type="submission" date="2015-05" db="EMBL/GenBank/DDBJ databases">
        <title>Genome assembly of Archangium gephyra DSM 2261.</title>
        <authorList>
            <person name="Sharma G."/>
            <person name="Subramanian S."/>
        </authorList>
    </citation>
    <scope>NUCLEOTIDE SEQUENCE [LARGE SCALE GENOMIC DNA]</scope>
    <source>
        <strain evidence="10 12">DSM 2261</strain>
    </source>
</reference>
<evidence type="ECO:0000256" key="4">
    <source>
        <dbReference type="ARBA" id="ARBA00022825"/>
    </source>
</evidence>
<dbReference type="InterPro" id="IPR023827">
    <property type="entry name" value="Peptidase_S8_Asp-AS"/>
</dbReference>
<dbReference type="PANTHER" id="PTHR43806:SF11">
    <property type="entry name" value="CEREVISIN-RELATED"/>
    <property type="match status" value="1"/>
</dbReference>
<evidence type="ECO:0000256" key="2">
    <source>
        <dbReference type="ARBA" id="ARBA00022670"/>
    </source>
</evidence>
<evidence type="ECO:0000259" key="9">
    <source>
        <dbReference type="Pfam" id="PF00082"/>
    </source>
</evidence>
<dbReference type="InterPro" id="IPR000209">
    <property type="entry name" value="Peptidase_S8/S53_dom"/>
</dbReference>
<evidence type="ECO:0000256" key="6">
    <source>
        <dbReference type="PROSITE-ProRule" id="PRU01240"/>
    </source>
</evidence>
<dbReference type="Proteomes" id="UP000256345">
    <property type="component" value="Unassembled WGS sequence"/>
</dbReference>